<dbReference type="InterPro" id="IPR011010">
    <property type="entry name" value="DNA_brk_join_enz"/>
</dbReference>
<dbReference type="InterPro" id="IPR050090">
    <property type="entry name" value="Tyrosine_recombinase_XerCD"/>
</dbReference>
<dbReference type="InterPro" id="IPR013762">
    <property type="entry name" value="Integrase-like_cat_sf"/>
</dbReference>
<proteinExistence type="predicted"/>
<organism evidence="7 8">
    <name type="scientific">Bacteroides ovatus</name>
    <dbReference type="NCBI Taxonomy" id="28116"/>
    <lineage>
        <taxon>Bacteria</taxon>
        <taxon>Pseudomonadati</taxon>
        <taxon>Bacteroidota</taxon>
        <taxon>Bacteroidia</taxon>
        <taxon>Bacteroidales</taxon>
        <taxon>Bacteroidaceae</taxon>
        <taxon>Bacteroides</taxon>
    </lineage>
</organism>
<accession>A0A1G8ENT2</accession>
<evidence type="ECO:0000256" key="3">
    <source>
        <dbReference type="ARBA" id="ARBA00023172"/>
    </source>
</evidence>
<dbReference type="GO" id="GO:0006310">
    <property type="term" value="P:DNA recombination"/>
    <property type="evidence" value="ECO:0007669"/>
    <property type="project" value="UniProtKB-KW"/>
</dbReference>
<dbReference type="GO" id="GO:0003677">
    <property type="term" value="F:DNA binding"/>
    <property type="evidence" value="ECO:0007669"/>
    <property type="project" value="UniProtKB-UniRule"/>
</dbReference>
<dbReference type="Gene3D" id="1.10.150.130">
    <property type="match status" value="1"/>
</dbReference>
<dbReference type="PROSITE" id="PS51900">
    <property type="entry name" value="CB"/>
    <property type="match status" value="1"/>
</dbReference>
<evidence type="ECO:0000256" key="4">
    <source>
        <dbReference type="PROSITE-ProRule" id="PRU01248"/>
    </source>
</evidence>
<dbReference type="Pfam" id="PF00589">
    <property type="entry name" value="Phage_integrase"/>
    <property type="match status" value="1"/>
</dbReference>
<dbReference type="SUPFAM" id="SSF56349">
    <property type="entry name" value="DNA breaking-rejoining enzymes"/>
    <property type="match status" value="1"/>
</dbReference>
<dbReference type="AlphaFoldDB" id="A0A1G8ENT2"/>
<dbReference type="InterPro" id="IPR010998">
    <property type="entry name" value="Integrase_recombinase_N"/>
</dbReference>
<keyword evidence="2 4" id="KW-0238">DNA-binding</keyword>
<dbReference type="RefSeq" id="WP_074636768.1">
    <property type="nucleotide sequence ID" value="NZ_FNDO01000011.1"/>
</dbReference>
<dbReference type="InterPro" id="IPR044068">
    <property type="entry name" value="CB"/>
</dbReference>
<evidence type="ECO:0000313" key="8">
    <source>
        <dbReference type="Proteomes" id="UP000181870"/>
    </source>
</evidence>
<name>A0A1G8ENT2_BACOV</name>
<feature type="domain" description="Core-binding (CB)" evidence="6">
    <location>
        <begin position="109"/>
        <end position="184"/>
    </location>
</feature>
<evidence type="ECO:0000313" key="7">
    <source>
        <dbReference type="EMBL" id="SDH71512.1"/>
    </source>
</evidence>
<dbReference type="Proteomes" id="UP000181870">
    <property type="component" value="Unassembled WGS sequence"/>
</dbReference>
<keyword evidence="3" id="KW-0233">DNA recombination</keyword>
<protein>
    <submittedName>
        <fullName evidence="7">Site-specific recombinase XerD</fullName>
    </submittedName>
</protein>
<keyword evidence="1" id="KW-0229">DNA integration</keyword>
<dbReference type="CDD" id="cd01188">
    <property type="entry name" value="INT_RitA_C_like"/>
    <property type="match status" value="1"/>
</dbReference>
<evidence type="ECO:0000256" key="2">
    <source>
        <dbReference type="ARBA" id="ARBA00023125"/>
    </source>
</evidence>
<dbReference type="Gene3D" id="1.10.443.10">
    <property type="entry name" value="Intergrase catalytic core"/>
    <property type="match status" value="1"/>
</dbReference>
<evidence type="ECO:0000259" key="5">
    <source>
        <dbReference type="PROSITE" id="PS51898"/>
    </source>
</evidence>
<dbReference type="PANTHER" id="PTHR30349">
    <property type="entry name" value="PHAGE INTEGRASE-RELATED"/>
    <property type="match status" value="1"/>
</dbReference>
<evidence type="ECO:0000259" key="6">
    <source>
        <dbReference type="PROSITE" id="PS51900"/>
    </source>
</evidence>
<reference evidence="7 8" key="1">
    <citation type="submission" date="2016-10" db="EMBL/GenBank/DDBJ databases">
        <authorList>
            <person name="de Groot N.N."/>
        </authorList>
    </citation>
    <scope>NUCLEOTIDE SEQUENCE [LARGE SCALE GENOMIC DNA]</scope>
    <source>
        <strain evidence="7 8">NLAE-zl-C57</strain>
    </source>
</reference>
<dbReference type="InterPro" id="IPR002104">
    <property type="entry name" value="Integrase_catalytic"/>
</dbReference>
<evidence type="ECO:0000256" key="1">
    <source>
        <dbReference type="ARBA" id="ARBA00022908"/>
    </source>
</evidence>
<sequence length="411" mass="47477">MKEKEINGLIDSCVHYFTNACYTVSRISKYRSLWRNGILRFMKEQSISIYTPEVGLRYISEKVSKEDLRHEDREKIRSIQVLDDYLNLGYIRKNTTECVRHTLEGSLGEEMKKLIVHLRTLRRSQVTINCYELYLSIFLKYLYTQGVQTPNSITEYHIIKFISNTENNKINIVSSLRVLFRFWFDQHIISKDKESILRNYRWIKKERIPSYYTSEEVAKIESSVDHAGGSGKRDYAMLLLATRLGLRGSDIANLRFFNIDWEKCIIKLIQYKTKESIELPLLADVGNAIIDYLKYGRVESDSDHIFLSTRAPYVNSNGSMVCSAINNIISKAGVSIKYRHHGAHSMRHSLASTMLENGVSFPVISESLGHRFTSSTMTYLKIDINSLQMCALPVQPVNADFYVQKGGAFYE</sequence>
<dbReference type="EMBL" id="FNDO01000011">
    <property type="protein sequence ID" value="SDH71512.1"/>
    <property type="molecule type" value="Genomic_DNA"/>
</dbReference>
<dbReference type="GO" id="GO:0015074">
    <property type="term" value="P:DNA integration"/>
    <property type="evidence" value="ECO:0007669"/>
    <property type="project" value="UniProtKB-KW"/>
</dbReference>
<gene>
    <name evidence="7" type="ORF">SAMN05192582_101122</name>
</gene>
<feature type="domain" description="Tyr recombinase" evidence="5">
    <location>
        <begin position="207"/>
        <end position="392"/>
    </location>
</feature>
<dbReference type="PROSITE" id="PS51898">
    <property type="entry name" value="TYR_RECOMBINASE"/>
    <property type="match status" value="1"/>
</dbReference>